<keyword evidence="4" id="KW-1185">Reference proteome</keyword>
<feature type="coiled-coil region" evidence="1">
    <location>
        <begin position="260"/>
        <end position="294"/>
    </location>
</feature>
<dbReference type="AlphaFoldDB" id="A0A2C6KF69"/>
<dbReference type="OrthoDB" id="361054at2759"/>
<evidence type="ECO:0000256" key="2">
    <source>
        <dbReference type="SAM" id="MobiDB-lite"/>
    </source>
</evidence>
<feature type="compositionally biased region" description="Basic and acidic residues" evidence="2">
    <location>
        <begin position="53"/>
        <end position="62"/>
    </location>
</feature>
<evidence type="ECO:0000256" key="1">
    <source>
        <dbReference type="SAM" id="Coils"/>
    </source>
</evidence>
<name>A0A2C6KF69_9APIC</name>
<dbReference type="EMBL" id="MIGC01009974">
    <property type="protein sequence ID" value="PHJ15013.1"/>
    <property type="molecule type" value="Genomic_DNA"/>
</dbReference>
<protein>
    <submittedName>
        <fullName evidence="3">Transmembrane protein</fullName>
    </submittedName>
</protein>
<keyword evidence="3" id="KW-0812">Transmembrane</keyword>
<reference evidence="3 4" key="1">
    <citation type="journal article" date="2017" name="Int. J. Parasitol.">
        <title>The genome of the protozoan parasite Cystoisospora suis and a reverse vaccinology approach to identify vaccine candidates.</title>
        <authorList>
            <person name="Palmieri N."/>
            <person name="Shrestha A."/>
            <person name="Ruttkowski B."/>
            <person name="Beck T."/>
            <person name="Vogl C."/>
            <person name="Tomley F."/>
            <person name="Blake D.P."/>
            <person name="Joachim A."/>
        </authorList>
    </citation>
    <scope>NUCLEOTIDE SEQUENCE [LARGE SCALE GENOMIC DNA]</scope>
    <source>
        <strain evidence="3 4">Wien I</strain>
    </source>
</reference>
<feature type="region of interest" description="Disordered" evidence="2">
    <location>
        <begin position="42"/>
        <end position="68"/>
    </location>
</feature>
<dbReference type="VEuPathDB" id="ToxoDB:CSUI_011177"/>
<keyword evidence="1" id="KW-0175">Coiled coil</keyword>
<dbReference type="SUPFAM" id="SSF52833">
    <property type="entry name" value="Thioredoxin-like"/>
    <property type="match status" value="1"/>
</dbReference>
<keyword evidence="3" id="KW-0472">Membrane</keyword>
<proteinExistence type="predicted"/>
<dbReference type="InterPro" id="IPR036249">
    <property type="entry name" value="Thioredoxin-like_sf"/>
</dbReference>
<comment type="caution">
    <text evidence="3">The sequence shown here is derived from an EMBL/GenBank/DDBJ whole genome shotgun (WGS) entry which is preliminary data.</text>
</comment>
<accession>A0A2C6KF69</accession>
<dbReference type="Proteomes" id="UP000221165">
    <property type="component" value="Unassembled WGS sequence"/>
</dbReference>
<evidence type="ECO:0000313" key="3">
    <source>
        <dbReference type="EMBL" id="PHJ15013.1"/>
    </source>
</evidence>
<organism evidence="3 4">
    <name type="scientific">Cystoisospora suis</name>
    <dbReference type="NCBI Taxonomy" id="483139"/>
    <lineage>
        <taxon>Eukaryota</taxon>
        <taxon>Sar</taxon>
        <taxon>Alveolata</taxon>
        <taxon>Apicomplexa</taxon>
        <taxon>Conoidasida</taxon>
        <taxon>Coccidia</taxon>
        <taxon>Eucoccidiorida</taxon>
        <taxon>Eimeriorina</taxon>
        <taxon>Sarcocystidae</taxon>
        <taxon>Cystoisospora</taxon>
    </lineage>
</organism>
<gene>
    <name evidence="3" type="ORF">CSUI_011177</name>
</gene>
<dbReference type="RefSeq" id="XP_067916747.1">
    <property type="nucleotide sequence ID" value="XM_068071278.1"/>
</dbReference>
<dbReference type="GeneID" id="94434489"/>
<sequence>MRKISSFSLAFLYQTRIHLVLLFACFVLLFIASGARRPANSSREKNILNSDESLERSQESDQPRQGLSSTSFEIQNDEVLSALDTWNGDLAVFFYVPWDVTSRHLLGLWDQARRHFESKDDKETTSSNKLIHFIYNYIPLPKSSLKLRHFNCEGNEGSRKICRQLGFSILPSILYFSYGTLRDSHVTRKKRSSFLFDEEEDSSLPPRCARYKGDFFIYDAVVDWLEMMRKISLFQQFFSRSGNQHTCKADKGVAYLDEDFRRKEKELAVCQERLESLEKENAVLRKKLEIHDKKEGISLSSEATKE</sequence>
<evidence type="ECO:0000313" key="4">
    <source>
        <dbReference type="Proteomes" id="UP000221165"/>
    </source>
</evidence>